<dbReference type="PANTHER" id="PTHR42852:SF18">
    <property type="entry name" value="CHROMOSOME UNDETERMINED SCAFFOLD_47, WHOLE GENOME SHOTGUN SEQUENCE"/>
    <property type="match status" value="1"/>
</dbReference>
<accession>A0A3B0Y530</accession>
<dbReference type="InterPro" id="IPR036249">
    <property type="entry name" value="Thioredoxin-like_sf"/>
</dbReference>
<dbReference type="Pfam" id="PF08534">
    <property type="entry name" value="Redoxin"/>
    <property type="match status" value="1"/>
</dbReference>
<dbReference type="AlphaFoldDB" id="A0A3B0Y530"/>
<dbReference type="InterPro" id="IPR013766">
    <property type="entry name" value="Thioredoxin_domain"/>
</dbReference>
<reference evidence="2" key="1">
    <citation type="submission" date="2018-06" db="EMBL/GenBank/DDBJ databases">
        <authorList>
            <person name="Zhirakovskaya E."/>
        </authorList>
    </citation>
    <scope>NUCLEOTIDE SEQUENCE</scope>
</reference>
<organism evidence="2">
    <name type="scientific">hydrothermal vent metagenome</name>
    <dbReference type="NCBI Taxonomy" id="652676"/>
    <lineage>
        <taxon>unclassified sequences</taxon>
        <taxon>metagenomes</taxon>
        <taxon>ecological metagenomes</taxon>
    </lineage>
</organism>
<dbReference type="InterPro" id="IPR013740">
    <property type="entry name" value="Redoxin"/>
</dbReference>
<dbReference type="SUPFAM" id="SSF52833">
    <property type="entry name" value="Thioredoxin-like"/>
    <property type="match status" value="1"/>
</dbReference>
<dbReference type="InterPro" id="IPR050553">
    <property type="entry name" value="Thioredoxin_ResA/DsbE_sf"/>
</dbReference>
<dbReference type="CDD" id="cd02966">
    <property type="entry name" value="TlpA_like_family"/>
    <property type="match status" value="1"/>
</dbReference>
<proteinExistence type="predicted"/>
<dbReference type="GO" id="GO:0016491">
    <property type="term" value="F:oxidoreductase activity"/>
    <property type="evidence" value="ECO:0007669"/>
    <property type="project" value="InterPro"/>
</dbReference>
<feature type="domain" description="Thioredoxin" evidence="1">
    <location>
        <begin position="22"/>
        <end position="161"/>
    </location>
</feature>
<name>A0A3B0Y530_9ZZZZ</name>
<sequence>MLNHFNKIITVTTLLFISVSSQSFAQKAPEFSLDSDKGKITLSAYKGKVVYVDFWASWCKPCKKSFPFMNEMQTKYSKNGFKIIGVNLDSERSAATKFLQKNKVNFTVAYDPKGETPSLYKLRVMPTSYLIDRKGNLVNIHKGFKEDQKDKLEKLIVQALNKK</sequence>
<evidence type="ECO:0000313" key="2">
    <source>
        <dbReference type="EMBL" id="VAW63506.1"/>
    </source>
</evidence>
<dbReference type="PANTHER" id="PTHR42852">
    <property type="entry name" value="THIOL:DISULFIDE INTERCHANGE PROTEIN DSBE"/>
    <property type="match status" value="1"/>
</dbReference>
<gene>
    <name evidence="2" type="ORF">MNBD_GAMMA08-2029</name>
</gene>
<evidence type="ECO:0000259" key="1">
    <source>
        <dbReference type="PROSITE" id="PS51352"/>
    </source>
</evidence>
<dbReference type="Gene3D" id="3.40.30.10">
    <property type="entry name" value="Glutaredoxin"/>
    <property type="match status" value="1"/>
</dbReference>
<dbReference type="EMBL" id="UOFH01000252">
    <property type="protein sequence ID" value="VAW63506.1"/>
    <property type="molecule type" value="Genomic_DNA"/>
</dbReference>
<dbReference type="PROSITE" id="PS51352">
    <property type="entry name" value="THIOREDOXIN_2"/>
    <property type="match status" value="1"/>
</dbReference>
<protein>
    <submittedName>
        <fullName evidence="2">Thioredoxin family protein</fullName>
    </submittedName>
</protein>